<evidence type="ECO:0000256" key="14">
    <source>
        <dbReference type="NCBIfam" id="TIGR00228"/>
    </source>
</evidence>
<evidence type="ECO:0000256" key="7">
    <source>
        <dbReference type="ARBA" id="ARBA00022801"/>
    </source>
</evidence>
<evidence type="ECO:0000256" key="1">
    <source>
        <dbReference type="ARBA" id="ARBA00009518"/>
    </source>
</evidence>
<keyword evidence="11 13" id="KW-0234">DNA repair</keyword>
<comment type="function">
    <text evidence="13">The RuvA-RuvB-RuvC complex processes Holliday junction (HJ) DNA during genetic recombination and DNA repair. Endonuclease that resolves HJ intermediates. Cleaves cruciform DNA by making single-stranded nicks across the HJ at symmetrical positions within the homologous arms, yielding a 5'-phosphate and a 3'-hydroxyl group; requires a central core of homology in the junction. The consensus cleavage sequence is 5'-(A/T)TT(C/G)-3'. Cleavage occurs on the 3'-side of the TT dinucleotide at the point of strand exchange. HJ branch migration catalyzed by RuvA-RuvB allows RuvC to scan DNA until it finds its consensus sequence, where it cleaves and resolves the cruciform DNA.</text>
</comment>
<dbReference type="Proteomes" id="UP000017081">
    <property type="component" value="Unassembled WGS sequence"/>
</dbReference>
<feature type="active site" evidence="13">
    <location>
        <position position="70"/>
    </location>
</feature>
<evidence type="ECO:0000256" key="11">
    <source>
        <dbReference type="ARBA" id="ARBA00023204"/>
    </source>
</evidence>
<comment type="caution">
    <text evidence="15">The sequence shown here is derived from an EMBL/GenBank/DDBJ whole genome shotgun (WGS) entry which is preliminary data.</text>
</comment>
<dbReference type="GO" id="GO:0048476">
    <property type="term" value="C:Holliday junction resolvase complex"/>
    <property type="evidence" value="ECO:0007669"/>
    <property type="project" value="UniProtKB-UniRule"/>
</dbReference>
<evidence type="ECO:0000256" key="9">
    <source>
        <dbReference type="ARBA" id="ARBA00023125"/>
    </source>
</evidence>
<keyword evidence="8 13" id="KW-0460">Magnesium</keyword>
<dbReference type="eggNOG" id="COG0817">
    <property type="taxonomic scope" value="Bacteria"/>
</dbReference>
<keyword evidence="10 13" id="KW-0233">DNA recombination</keyword>
<keyword evidence="5 13" id="KW-0255">Endonuclease</keyword>
<evidence type="ECO:0000313" key="15">
    <source>
        <dbReference type="EMBL" id="ERT68063.1"/>
    </source>
</evidence>
<evidence type="ECO:0000313" key="16">
    <source>
        <dbReference type="Proteomes" id="UP000017081"/>
    </source>
</evidence>
<dbReference type="AlphaFoldDB" id="U7VB89"/>
<keyword evidence="2 13" id="KW-0963">Cytoplasm</keyword>
<dbReference type="GO" id="GO:0003677">
    <property type="term" value="F:DNA binding"/>
    <property type="evidence" value="ECO:0007669"/>
    <property type="project" value="UniProtKB-KW"/>
</dbReference>
<evidence type="ECO:0000256" key="8">
    <source>
        <dbReference type="ARBA" id="ARBA00022842"/>
    </source>
</evidence>
<feature type="active site" evidence="13">
    <location>
        <position position="10"/>
    </location>
</feature>
<dbReference type="PANTHER" id="PTHR30194">
    <property type="entry name" value="CROSSOVER JUNCTION ENDODEOXYRIBONUCLEASE RUVC"/>
    <property type="match status" value="1"/>
</dbReference>
<dbReference type="InterPro" id="IPR020563">
    <property type="entry name" value="X-over_junc_endoDNase_Mg_BS"/>
</dbReference>
<dbReference type="GO" id="GO:0006281">
    <property type="term" value="P:DNA repair"/>
    <property type="evidence" value="ECO:0007669"/>
    <property type="project" value="UniProtKB-UniRule"/>
</dbReference>
<accession>U7VB89</accession>
<keyword evidence="9 13" id="KW-0238">DNA-binding</keyword>
<comment type="subunit">
    <text evidence="13">Homodimer which binds Holliday junction (HJ) DNA. The HJ becomes 2-fold symmetrical on binding to RuvC with unstacked arms; it has a different conformation from HJ DNA in complex with RuvA. In the full resolvosome a probable DNA-RuvA(4)-RuvB(12)-RuvC(2) complex forms which resolves the HJ.</text>
</comment>
<dbReference type="InterPro" id="IPR036397">
    <property type="entry name" value="RNaseH_sf"/>
</dbReference>
<dbReference type="GO" id="GO:0006310">
    <property type="term" value="P:DNA recombination"/>
    <property type="evidence" value="ECO:0007669"/>
    <property type="project" value="UniProtKB-UniRule"/>
</dbReference>
<dbReference type="FunFam" id="3.30.420.10:FF:000002">
    <property type="entry name" value="Crossover junction endodeoxyribonuclease RuvC"/>
    <property type="match status" value="1"/>
</dbReference>
<dbReference type="HOGENOM" id="CLU_091257_3_1_0"/>
<name>U7VB89_9FUSO</name>
<keyword evidence="6 13" id="KW-0227">DNA damage</keyword>
<dbReference type="STRING" id="1319815.HMPREF0202_01999"/>
<dbReference type="PATRIC" id="fig|1319815.3.peg.1926"/>
<keyword evidence="4 13" id="KW-0479">Metal-binding</keyword>
<comment type="similarity">
    <text evidence="1 13">Belongs to the RuvC family.</text>
</comment>
<dbReference type="HAMAP" id="MF_00034">
    <property type="entry name" value="RuvC"/>
    <property type="match status" value="1"/>
</dbReference>
<keyword evidence="16" id="KW-1185">Reference proteome</keyword>
<dbReference type="Pfam" id="PF02075">
    <property type="entry name" value="RuvC"/>
    <property type="match status" value="1"/>
</dbReference>
<evidence type="ECO:0000256" key="12">
    <source>
        <dbReference type="ARBA" id="ARBA00029354"/>
    </source>
</evidence>
<dbReference type="GO" id="GO:0008821">
    <property type="term" value="F:crossover junction DNA endonuclease activity"/>
    <property type="evidence" value="ECO:0007669"/>
    <property type="project" value="UniProtKB-UniRule"/>
</dbReference>
<keyword evidence="3 13" id="KW-0540">Nuclease</keyword>
<dbReference type="GO" id="GO:0005737">
    <property type="term" value="C:cytoplasm"/>
    <property type="evidence" value="ECO:0007669"/>
    <property type="project" value="UniProtKB-SubCell"/>
</dbReference>
<keyword evidence="7 13" id="KW-0378">Hydrolase</keyword>
<evidence type="ECO:0000256" key="3">
    <source>
        <dbReference type="ARBA" id="ARBA00022722"/>
    </source>
</evidence>
<dbReference type="NCBIfam" id="NF000711">
    <property type="entry name" value="PRK00039.2-1"/>
    <property type="match status" value="1"/>
</dbReference>
<evidence type="ECO:0000256" key="4">
    <source>
        <dbReference type="ARBA" id="ARBA00022723"/>
    </source>
</evidence>
<dbReference type="Gene3D" id="3.30.420.10">
    <property type="entry name" value="Ribonuclease H-like superfamily/Ribonuclease H"/>
    <property type="match status" value="1"/>
</dbReference>
<dbReference type="SUPFAM" id="SSF53098">
    <property type="entry name" value="Ribonuclease H-like"/>
    <property type="match status" value="1"/>
</dbReference>
<evidence type="ECO:0000256" key="5">
    <source>
        <dbReference type="ARBA" id="ARBA00022759"/>
    </source>
</evidence>
<comment type="subcellular location">
    <subcellularLocation>
        <location evidence="13">Cytoplasm</location>
    </subcellularLocation>
</comment>
<comment type="cofactor">
    <cofactor evidence="13">
        <name>Mg(2+)</name>
        <dbReference type="ChEBI" id="CHEBI:18420"/>
    </cofactor>
    <text evidence="13">Binds 2 Mg(2+) ion per subunit.</text>
</comment>
<evidence type="ECO:0000256" key="6">
    <source>
        <dbReference type="ARBA" id="ARBA00022763"/>
    </source>
</evidence>
<feature type="binding site" evidence="13">
    <location>
        <position position="143"/>
    </location>
    <ligand>
        <name>Mg(2+)</name>
        <dbReference type="ChEBI" id="CHEBI:18420"/>
        <label>1</label>
    </ligand>
</feature>
<dbReference type="EC" id="3.1.21.10" evidence="13 14"/>
<comment type="catalytic activity">
    <reaction evidence="12 13">
        <text>Endonucleolytic cleavage at a junction such as a reciprocal single-stranded crossover between two homologous DNA duplexes (Holliday junction).</text>
        <dbReference type="EC" id="3.1.21.10"/>
    </reaction>
</comment>
<dbReference type="PANTHER" id="PTHR30194:SF3">
    <property type="entry name" value="CROSSOVER JUNCTION ENDODEOXYRIBONUCLEASE RUVC"/>
    <property type="match status" value="1"/>
</dbReference>
<evidence type="ECO:0000256" key="13">
    <source>
        <dbReference type="HAMAP-Rule" id="MF_00034"/>
    </source>
</evidence>
<dbReference type="PRINTS" id="PR00696">
    <property type="entry name" value="RSOLVASERUVC"/>
</dbReference>
<dbReference type="GO" id="GO:0000287">
    <property type="term" value="F:magnesium ion binding"/>
    <property type="evidence" value="ECO:0007669"/>
    <property type="project" value="UniProtKB-UniRule"/>
</dbReference>
<evidence type="ECO:0000256" key="2">
    <source>
        <dbReference type="ARBA" id="ARBA00022490"/>
    </source>
</evidence>
<feature type="active site" evidence="13">
    <location>
        <position position="143"/>
    </location>
</feature>
<dbReference type="InterPro" id="IPR012337">
    <property type="entry name" value="RNaseH-like_sf"/>
</dbReference>
<dbReference type="PROSITE" id="PS01321">
    <property type="entry name" value="RUVC"/>
    <property type="match status" value="1"/>
</dbReference>
<feature type="binding site" evidence="13">
    <location>
        <position position="70"/>
    </location>
    <ligand>
        <name>Mg(2+)</name>
        <dbReference type="ChEBI" id="CHEBI:18420"/>
        <label>2</label>
    </ligand>
</feature>
<proteinExistence type="inferred from homology"/>
<protein>
    <recommendedName>
        <fullName evidence="13 14">Crossover junction endodeoxyribonuclease RuvC</fullName>
        <ecNumber evidence="13 14">3.1.21.10</ecNumber>
    </recommendedName>
    <alternativeName>
        <fullName evidence="13">Holliday junction nuclease RuvC</fullName>
    </alternativeName>
    <alternativeName>
        <fullName evidence="13">Holliday junction resolvase RuvC</fullName>
    </alternativeName>
</protein>
<dbReference type="NCBIfam" id="TIGR00228">
    <property type="entry name" value="ruvC"/>
    <property type="match status" value="1"/>
</dbReference>
<evidence type="ECO:0000256" key="10">
    <source>
        <dbReference type="ARBA" id="ARBA00023172"/>
    </source>
</evidence>
<dbReference type="InterPro" id="IPR002176">
    <property type="entry name" value="X-over_junc_endoDNase_RuvC"/>
</dbReference>
<dbReference type="EMBL" id="AXZF01000083">
    <property type="protein sequence ID" value="ERT68063.1"/>
    <property type="molecule type" value="Genomic_DNA"/>
</dbReference>
<feature type="binding site" evidence="13">
    <location>
        <position position="10"/>
    </location>
    <ligand>
        <name>Mg(2+)</name>
        <dbReference type="ChEBI" id="CHEBI:18420"/>
        <label>1</label>
    </ligand>
</feature>
<sequence length="194" mass="21954">MIFLRILGIDPGTAIVGYSIVDYKENKINLIKYGCVFTDKNLPMEDRLLQIFNELEEIIDFYAPQFMAVEELFFFKNNKTVISVGQARGVIILAGKKNNLQIESYTPLQVKMGITGYGKADKKQVQLMVQKILKLEEIPKPDDAADAIAVAITHINSLTNSLYTPKVAAPIKIEKEIKSNRMTAKEFRELLLKK</sequence>
<gene>
    <name evidence="13" type="primary">ruvC</name>
    <name evidence="15" type="ORF">HMPREF0202_01999</name>
</gene>
<dbReference type="CDD" id="cd16962">
    <property type="entry name" value="RuvC"/>
    <property type="match status" value="1"/>
</dbReference>
<reference evidence="15 16" key="1">
    <citation type="submission" date="2013-08" db="EMBL/GenBank/DDBJ databases">
        <authorList>
            <person name="Weinstock G."/>
            <person name="Sodergren E."/>
            <person name="Wylie T."/>
            <person name="Fulton L."/>
            <person name="Fulton R."/>
            <person name="Fronick C."/>
            <person name="O'Laughlin M."/>
            <person name="Godfrey J."/>
            <person name="Miner T."/>
            <person name="Herter B."/>
            <person name="Appelbaum E."/>
            <person name="Cordes M."/>
            <person name="Lek S."/>
            <person name="Wollam A."/>
            <person name="Pepin K.H."/>
            <person name="Palsikar V.B."/>
            <person name="Mitreva M."/>
            <person name="Wilson R.K."/>
        </authorList>
    </citation>
    <scope>NUCLEOTIDE SEQUENCE [LARGE SCALE GENOMIC DNA]</scope>
    <source>
        <strain evidence="15 16">ATCC BAA-474</strain>
    </source>
</reference>
<organism evidence="15 16">
    <name type="scientific">Cetobacterium somerae ATCC BAA-474</name>
    <dbReference type="NCBI Taxonomy" id="1319815"/>
    <lineage>
        <taxon>Bacteria</taxon>
        <taxon>Fusobacteriati</taxon>
        <taxon>Fusobacteriota</taxon>
        <taxon>Fusobacteriia</taxon>
        <taxon>Fusobacteriales</taxon>
        <taxon>Fusobacteriaceae</taxon>
        <taxon>Cetobacterium</taxon>
    </lineage>
</organism>